<name>A0A2S4PY84_9PEZI</name>
<reference evidence="1 2" key="1">
    <citation type="submission" date="2017-10" db="EMBL/GenBank/DDBJ databases">
        <title>Development of genomic resources for the powdery mildew, Erysiphe pulchra.</title>
        <authorList>
            <person name="Wadl P.A."/>
            <person name="Mack B.M."/>
            <person name="Moore G."/>
            <person name="Beltz S.B."/>
        </authorList>
    </citation>
    <scope>NUCLEOTIDE SEQUENCE [LARGE SCALE GENOMIC DNA]</scope>
    <source>
        <strain evidence="1">Cflorida</strain>
    </source>
</reference>
<dbReference type="AlphaFoldDB" id="A0A2S4PY84"/>
<dbReference type="Proteomes" id="UP000237438">
    <property type="component" value="Unassembled WGS sequence"/>
</dbReference>
<gene>
    <name evidence="1" type="ORF">EPUL_002062</name>
</gene>
<dbReference type="OrthoDB" id="3595768at2759"/>
<dbReference type="EMBL" id="PEDP01000206">
    <property type="protein sequence ID" value="POS87020.1"/>
    <property type="molecule type" value="Genomic_DNA"/>
</dbReference>
<comment type="caution">
    <text evidence="1">The sequence shown here is derived from an EMBL/GenBank/DDBJ whole genome shotgun (WGS) entry which is preliminary data.</text>
</comment>
<keyword evidence="2" id="KW-1185">Reference proteome</keyword>
<accession>A0A2S4PY84</accession>
<sequence>MSLKASPKSTPINLELQSLSINESDIYETPQIEILPEKSNSHASKLPTSRLVQTSFYDPDDNLISPVKEVHIEAKTPLNELVMALQDLLDVNTTATSRERLQTKSIQLRILNNESYQNFPWPKSEVKDGNYELGSGGKLIWDQLENMNSNWTKSREILLNYDKNLKKIEHPILVVQTIRGDEDTNSPSSPISKTDIVGIFNRKLEMEPNFKKEDDQVYSAVRLPENFVSMEIENQKIKDEDEINSIKLIDKNKNEIEEKIECGINDQIPKKIDEKASNQIESQKRKSEGVGNLEIPEEQEETVPSFFQLQIKSPSELWLEGQNKQQANNIFSIENLPLSEDLEKEISKEHILLSSESTTPCWSDCDEVTEDELSTPNGYFKNRKDSNIDFRFEKKSPRSSRDLEIYRRFHESAISYANEDEEAFFPSTPKSIPEVYETRNTLNEKHQTTKLDLDKIVKDAVVRKLNKIKNGYLDPLVSPIFNLNEDMIYDQQALYGQGFNQDMSISQEQNELQQLELMYGYNLYEQGDKIFSQNSPAYFMSPSAKDYGSMLGINPDQNLLNDYGTNSLNYMSHNLPYINSAIANYPNNDYYINNLVGLPYTNHYPLGNQGAYPLNNSHQLGFGNSNFNPTYMLKNQMNIPSPVMWTRAHSHGVF</sequence>
<protein>
    <submittedName>
        <fullName evidence="1">Uncharacterized protein</fullName>
    </submittedName>
</protein>
<organism evidence="1 2">
    <name type="scientific">Erysiphe pulchra</name>
    <dbReference type="NCBI Taxonomy" id="225359"/>
    <lineage>
        <taxon>Eukaryota</taxon>
        <taxon>Fungi</taxon>
        <taxon>Dikarya</taxon>
        <taxon>Ascomycota</taxon>
        <taxon>Pezizomycotina</taxon>
        <taxon>Leotiomycetes</taxon>
        <taxon>Erysiphales</taxon>
        <taxon>Erysiphaceae</taxon>
        <taxon>Erysiphe</taxon>
    </lineage>
</organism>
<evidence type="ECO:0000313" key="1">
    <source>
        <dbReference type="EMBL" id="POS87020.1"/>
    </source>
</evidence>
<evidence type="ECO:0000313" key="2">
    <source>
        <dbReference type="Proteomes" id="UP000237438"/>
    </source>
</evidence>
<proteinExistence type="predicted"/>